<dbReference type="InterPro" id="IPR008266">
    <property type="entry name" value="Tyr_kinase_AS"/>
</dbReference>
<reference evidence="2" key="1">
    <citation type="submission" date="2023-03" db="EMBL/GenBank/DDBJ databases">
        <title>Massive genome expansion in bonnet fungi (Mycena s.s.) driven by repeated elements and novel gene families across ecological guilds.</title>
        <authorList>
            <consortium name="Lawrence Berkeley National Laboratory"/>
            <person name="Harder C.B."/>
            <person name="Miyauchi S."/>
            <person name="Viragh M."/>
            <person name="Kuo A."/>
            <person name="Thoen E."/>
            <person name="Andreopoulos B."/>
            <person name="Lu D."/>
            <person name="Skrede I."/>
            <person name="Drula E."/>
            <person name="Henrissat B."/>
            <person name="Morin E."/>
            <person name="Kohler A."/>
            <person name="Barry K."/>
            <person name="LaButti K."/>
            <person name="Morin E."/>
            <person name="Salamov A."/>
            <person name="Lipzen A."/>
            <person name="Mereny Z."/>
            <person name="Hegedus B."/>
            <person name="Baldrian P."/>
            <person name="Stursova M."/>
            <person name="Weitz H."/>
            <person name="Taylor A."/>
            <person name="Grigoriev I.V."/>
            <person name="Nagy L.G."/>
            <person name="Martin F."/>
            <person name="Kauserud H."/>
        </authorList>
    </citation>
    <scope>NUCLEOTIDE SEQUENCE</scope>
    <source>
        <strain evidence="2">9144</strain>
    </source>
</reference>
<accession>A0AAD6Y7Z4</accession>
<protein>
    <submittedName>
        <fullName evidence="2">Uncharacterized protein</fullName>
    </submittedName>
</protein>
<dbReference type="PANTHER" id="PTHR37171">
    <property type="entry name" value="SERINE/THREONINE-PROTEIN KINASE YRZF-RELATED"/>
    <property type="match status" value="1"/>
</dbReference>
<dbReference type="InterPro" id="IPR011009">
    <property type="entry name" value="Kinase-like_dom_sf"/>
</dbReference>
<comment type="caution">
    <text evidence="2">The sequence shown here is derived from an EMBL/GenBank/DDBJ whole genome shotgun (WGS) entry which is preliminary data.</text>
</comment>
<dbReference type="AlphaFoldDB" id="A0AAD6Y7Z4"/>
<gene>
    <name evidence="2" type="ORF">GGX14DRAFT_646976</name>
</gene>
<name>A0AAD6Y7Z4_9AGAR</name>
<dbReference type="GO" id="GO:0004672">
    <property type="term" value="F:protein kinase activity"/>
    <property type="evidence" value="ECO:0007669"/>
    <property type="project" value="InterPro"/>
</dbReference>
<proteinExistence type="predicted"/>
<sequence length="401" mass="43549">MIKPLGCSDDAKARLDSGKCIMAAFHAGKPSGDEAASGNDEGQEICEVLKLKAQTETGGIRARERKSSHALPPAAKRGSAVSQASNSSMDAPIFEFAPGRSIYLKLVDGTTASYTIVKPFLPFTQSATILARPTAGPNVVIKIHDPRITGARAWNRRPPWDLAVERRAAAAPLRSHGVPEEDDDLYDRLKKDQHTDPDELAALWEEKFYRLTMRSYEKEVCAYDFLVDLQGSMIPRLYSRGVLVVDAGTRAIDIPALVLEYVDGVNLGDAPPELAQQAGDACLALADIVEGFGARGFIHDDISNQNVLLSPRESPTRAVLIDFGGSAVRHHTITDEIWDFTVSVLGDARGLRRLFEKKGIKSPAACMISGYGIYRDPDALADQFTKSFPSTVASVIDQSSH</sequence>
<keyword evidence="3" id="KW-1185">Reference proteome</keyword>
<dbReference type="EMBL" id="JARJCW010000047">
    <property type="protein sequence ID" value="KAJ7204410.1"/>
    <property type="molecule type" value="Genomic_DNA"/>
</dbReference>
<dbReference type="PROSITE" id="PS00109">
    <property type="entry name" value="PROTEIN_KINASE_TYR"/>
    <property type="match status" value="1"/>
</dbReference>
<dbReference type="SUPFAM" id="SSF56112">
    <property type="entry name" value="Protein kinase-like (PK-like)"/>
    <property type="match status" value="1"/>
</dbReference>
<dbReference type="InterPro" id="IPR052396">
    <property type="entry name" value="Meiotic_Drive_Suppr_Kinase"/>
</dbReference>
<dbReference type="Gene3D" id="1.10.510.10">
    <property type="entry name" value="Transferase(Phosphotransferase) domain 1"/>
    <property type="match status" value="1"/>
</dbReference>
<evidence type="ECO:0000313" key="2">
    <source>
        <dbReference type="EMBL" id="KAJ7204410.1"/>
    </source>
</evidence>
<evidence type="ECO:0000313" key="3">
    <source>
        <dbReference type="Proteomes" id="UP001219525"/>
    </source>
</evidence>
<dbReference type="PANTHER" id="PTHR37171:SF1">
    <property type="entry name" value="SERINE_THREONINE-PROTEIN KINASE YRZF-RELATED"/>
    <property type="match status" value="1"/>
</dbReference>
<organism evidence="2 3">
    <name type="scientific">Mycena pura</name>
    <dbReference type="NCBI Taxonomy" id="153505"/>
    <lineage>
        <taxon>Eukaryota</taxon>
        <taxon>Fungi</taxon>
        <taxon>Dikarya</taxon>
        <taxon>Basidiomycota</taxon>
        <taxon>Agaricomycotina</taxon>
        <taxon>Agaricomycetes</taxon>
        <taxon>Agaricomycetidae</taxon>
        <taxon>Agaricales</taxon>
        <taxon>Marasmiineae</taxon>
        <taxon>Mycenaceae</taxon>
        <taxon>Mycena</taxon>
    </lineage>
</organism>
<dbReference type="Proteomes" id="UP001219525">
    <property type="component" value="Unassembled WGS sequence"/>
</dbReference>
<evidence type="ECO:0000256" key="1">
    <source>
        <dbReference type="SAM" id="MobiDB-lite"/>
    </source>
</evidence>
<feature type="region of interest" description="Disordered" evidence="1">
    <location>
        <begin position="57"/>
        <end position="84"/>
    </location>
</feature>